<evidence type="ECO:0000313" key="2">
    <source>
        <dbReference type="EMBL" id="TXD96820.1"/>
    </source>
</evidence>
<dbReference type="EMBL" id="VORZ01000002">
    <property type="protein sequence ID" value="TXD96820.1"/>
    <property type="molecule type" value="Genomic_DNA"/>
</dbReference>
<gene>
    <name evidence="2" type="ORF">ES754_07195</name>
</gene>
<proteinExistence type="predicted"/>
<feature type="transmembrane region" description="Helical" evidence="1">
    <location>
        <begin position="6"/>
        <end position="25"/>
    </location>
</feature>
<feature type="transmembrane region" description="Helical" evidence="1">
    <location>
        <begin position="105"/>
        <end position="124"/>
    </location>
</feature>
<organism evidence="2 3">
    <name type="scientific">Psychrobacter frigidicola</name>
    <dbReference type="NCBI Taxonomy" id="45611"/>
    <lineage>
        <taxon>Bacteria</taxon>
        <taxon>Pseudomonadati</taxon>
        <taxon>Pseudomonadota</taxon>
        <taxon>Gammaproteobacteria</taxon>
        <taxon>Moraxellales</taxon>
        <taxon>Moraxellaceae</taxon>
        <taxon>Psychrobacter</taxon>
    </lineage>
</organism>
<sequence length="305" mass="35939">MAVFFHILLAMLFFIIINFFGKQSLKSGYYSLSFDTQDTSPFFNILYKSFSPIFLTFILSYLFYISDLKSLNNNIYMVVPYYFILRTLFNIFSGRGKLINWSREIVVVLISLFIMYVVYIKLILEGVYLLPDKQEVATAMWLGIIAFIYKAINDADLLKEDNSLRKDRYIETRYSQFELKYGYIIDSETVDTTERLLVYAVLIYESFNRSKLHRLFERTFFFTGKIKTTGIMQVQSDTYLSDFESVKKGTDKLIAKYREETVSNFISNGCNDIDSALRNTILNYNHDSNYYDEIVGIIEYVRYIE</sequence>
<keyword evidence="1" id="KW-0472">Membrane</keyword>
<comment type="caution">
    <text evidence="2">The sequence shown here is derived from an EMBL/GenBank/DDBJ whole genome shotgun (WGS) entry which is preliminary data.</text>
</comment>
<reference evidence="2 3" key="1">
    <citation type="submission" date="2019-08" db="EMBL/GenBank/DDBJ databases">
        <title>Genome sequence of Psychrobacter frigidicola ACAM304 (type strain).</title>
        <authorList>
            <person name="Bowman J.P."/>
        </authorList>
    </citation>
    <scope>NUCLEOTIDE SEQUENCE [LARGE SCALE GENOMIC DNA]</scope>
    <source>
        <strain evidence="2 3">ACAM 304</strain>
    </source>
</reference>
<dbReference type="AlphaFoldDB" id="A0A5C7A7T7"/>
<protein>
    <submittedName>
        <fullName evidence="2">Uncharacterized protein</fullName>
    </submittedName>
</protein>
<keyword evidence="1" id="KW-0812">Transmembrane</keyword>
<feature type="transmembrane region" description="Helical" evidence="1">
    <location>
        <begin position="75"/>
        <end position="93"/>
    </location>
</feature>
<keyword evidence="3" id="KW-1185">Reference proteome</keyword>
<evidence type="ECO:0000256" key="1">
    <source>
        <dbReference type="SAM" id="Phobius"/>
    </source>
</evidence>
<keyword evidence="1" id="KW-1133">Transmembrane helix</keyword>
<dbReference type="RefSeq" id="WP_147223527.1">
    <property type="nucleotide sequence ID" value="NZ_CAJGYY010000001.1"/>
</dbReference>
<accession>A0A5C7A7T7</accession>
<evidence type="ECO:0000313" key="3">
    <source>
        <dbReference type="Proteomes" id="UP000321903"/>
    </source>
</evidence>
<name>A0A5C7A7T7_9GAMM</name>
<feature type="transmembrane region" description="Helical" evidence="1">
    <location>
        <begin position="45"/>
        <end position="63"/>
    </location>
</feature>
<dbReference type="Proteomes" id="UP000321903">
    <property type="component" value="Unassembled WGS sequence"/>
</dbReference>
<dbReference type="OrthoDB" id="7832848at2"/>